<name>A0AAV2T1U6_CALDB</name>
<feature type="region of interest" description="Disordered" evidence="1">
    <location>
        <begin position="226"/>
        <end position="252"/>
    </location>
</feature>
<dbReference type="AlphaFoldDB" id="A0AAV2T1U6"/>
<dbReference type="EMBL" id="CAXLJL010000057">
    <property type="protein sequence ID" value="CAL5129991.1"/>
    <property type="molecule type" value="Genomic_DNA"/>
</dbReference>
<accession>A0AAV2T1U6</accession>
<sequence length="334" mass="35591">MLGGEFCSSPEVRASDGSALSDAPKPPASLSPQPEESRSMPFTLPAPKHMMNVAPRPTGFAVPRYHLSPLLSIQEQPPPQPQQSQPSVRVLYRPPHPGTMSSLAWIRPTQCSFLHTSIHPDRGYGRRADANIRFAVYTGQYQCNQRGEIVSANMPSKEALKLLCRSALQQKQLAPSAPVSAIPVPLQTPAVTSSIPLVCPGLINNGILASSSKSLGISPLLAQPPAFAPPPFHPSSDDSLTSSTSTETGSKRRTLDHAIYDASNSNNNPFAISLLNGLSACDLPGSNKSDVIDVAASILNGYQIPEIYMNSTNPGRPLALPPTDTMRHLGVPSN</sequence>
<reference evidence="2" key="1">
    <citation type="submission" date="2024-06" db="EMBL/GenBank/DDBJ databases">
        <authorList>
            <person name="Liu X."/>
            <person name="Lenzi L."/>
            <person name="Haldenby T S."/>
            <person name="Uol C."/>
        </authorList>
    </citation>
    <scope>NUCLEOTIDE SEQUENCE</scope>
</reference>
<comment type="caution">
    <text evidence="2">The sequence shown here is derived from an EMBL/GenBank/DDBJ whole genome shotgun (WGS) entry which is preliminary data.</text>
</comment>
<evidence type="ECO:0000313" key="2">
    <source>
        <dbReference type="EMBL" id="CAL5129991.1"/>
    </source>
</evidence>
<dbReference type="Proteomes" id="UP001497525">
    <property type="component" value="Unassembled WGS sequence"/>
</dbReference>
<evidence type="ECO:0000256" key="1">
    <source>
        <dbReference type="SAM" id="MobiDB-lite"/>
    </source>
</evidence>
<feature type="region of interest" description="Disordered" evidence="1">
    <location>
        <begin position="1"/>
        <end position="57"/>
    </location>
</feature>
<protein>
    <submittedName>
        <fullName evidence="2">Uncharacterized protein</fullName>
    </submittedName>
</protein>
<feature type="compositionally biased region" description="Low complexity" evidence="1">
    <location>
        <begin position="237"/>
        <end position="248"/>
    </location>
</feature>
<evidence type="ECO:0000313" key="3">
    <source>
        <dbReference type="Proteomes" id="UP001497525"/>
    </source>
</evidence>
<proteinExistence type="predicted"/>
<gene>
    <name evidence="2" type="ORF">CDAUBV1_LOCUS1440</name>
</gene>
<organism evidence="2 3">
    <name type="scientific">Calicophoron daubneyi</name>
    <name type="common">Rumen fluke</name>
    <name type="synonym">Paramphistomum daubneyi</name>
    <dbReference type="NCBI Taxonomy" id="300641"/>
    <lineage>
        <taxon>Eukaryota</taxon>
        <taxon>Metazoa</taxon>
        <taxon>Spiralia</taxon>
        <taxon>Lophotrochozoa</taxon>
        <taxon>Platyhelminthes</taxon>
        <taxon>Trematoda</taxon>
        <taxon>Digenea</taxon>
        <taxon>Plagiorchiida</taxon>
        <taxon>Pronocephalata</taxon>
        <taxon>Paramphistomoidea</taxon>
        <taxon>Paramphistomidae</taxon>
        <taxon>Calicophoron</taxon>
    </lineage>
</organism>